<dbReference type="InterPro" id="IPR006680">
    <property type="entry name" value="Amidohydro-rel"/>
</dbReference>
<evidence type="ECO:0000256" key="10">
    <source>
        <dbReference type="PIRSR" id="PIRSR038994-3"/>
    </source>
</evidence>
<keyword evidence="6" id="KW-0119">Carbohydrate metabolism</keyword>
<feature type="binding site" evidence="9">
    <location>
        <position position="270"/>
    </location>
    <ligand>
        <name>substrate</name>
    </ligand>
</feature>
<comment type="cofactor">
    <cofactor evidence="10">
        <name>a divalent metal cation</name>
        <dbReference type="ChEBI" id="CHEBI:60240"/>
    </cofactor>
    <text evidence="10">Binds 1 divalent metal cation per subunit.</text>
</comment>
<keyword evidence="13" id="KW-1185">Reference proteome</keyword>
<dbReference type="GO" id="GO:0046872">
    <property type="term" value="F:metal ion binding"/>
    <property type="evidence" value="ECO:0007669"/>
    <property type="project" value="UniProtKB-KW"/>
</dbReference>
<dbReference type="EMBL" id="LBBL01000179">
    <property type="protein sequence ID" value="KKF94123.1"/>
    <property type="molecule type" value="Genomic_DNA"/>
</dbReference>
<dbReference type="AlphaFoldDB" id="A0A0F8BNL1"/>
<proteinExistence type="inferred from homology"/>
<keyword evidence="4 10" id="KW-0479">Metal-binding</keyword>
<evidence type="ECO:0000256" key="3">
    <source>
        <dbReference type="ARBA" id="ARBA00018029"/>
    </source>
</evidence>
<sequence length="438" mass="46032">MPATTISVLSVPRITKLTNCRLLRNSAFVPGDLWIDSATGKIIDAQAGFYNSGLAADAVIDMHNRIVSPGLIDVQLNGAFGFNFSTLLADDAQYSKKMALVNRQLIKTGVTGYLPTLTSQLPELYQKALPHLAPSGKLRRPTDGAESLGAHVEGPFLNTAKNGVHNRSCFLTASSFASLEACYGAASLTPAYSALPNANGQGIASAIRMVTAAPELGRMTEEVIGELTERGIVFSIGHSAATYDQALGALDAGASMVTHLFNAMLPLHHREPGVVGLLGGVGGRTMPSFGLIADGIHLHPAAVALAYKAHPEGLILVTDAMHLVGCDDGKYEFQMGDEMYKIVKQGSKLLLEGSETIAGSSITLLECINNFIAWTGASVAEALSAATETPARVLGLGAVKGSLEHGADADLVVFSEESDSGTTQLVVEEVWKFGERVV</sequence>
<dbReference type="Gene3D" id="3.20.20.140">
    <property type="entry name" value="Metal-dependent hydrolases"/>
    <property type="match status" value="1"/>
</dbReference>
<dbReference type="EC" id="3.5.1.25" evidence="2"/>
<feature type="binding site" evidence="9">
    <location>
        <begin position="262"/>
        <end position="263"/>
    </location>
    <ligand>
        <name>substrate</name>
    </ligand>
</feature>
<evidence type="ECO:0000256" key="1">
    <source>
        <dbReference type="ARBA" id="ARBA00010716"/>
    </source>
</evidence>
<dbReference type="Pfam" id="PF01979">
    <property type="entry name" value="Amidohydro_1"/>
    <property type="match status" value="1"/>
</dbReference>
<dbReference type="InterPro" id="IPR011059">
    <property type="entry name" value="Metal-dep_hydrolase_composite"/>
</dbReference>
<protein>
    <recommendedName>
        <fullName evidence="3">N-acetylglucosamine-6-phosphate deacetylase</fullName>
        <ecNumber evidence="2">3.5.1.25</ecNumber>
    </recommendedName>
</protein>
<keyword evidence="5 12" id="KW-0378">Hydrolase</keyword>
<feature type="binding site" evidence="9">
    <location>
        <position position="297"/>
    </location>
    <ligand>
        <name>substrate</name>
    </ligand>
</feature>
<dbReference type="PIRSF" id="PIRSF038994">
    <property type="entry name" value="NagA"/>
    <property type="match status" value="1"/>
</dbReference>
<dbReference type="NCBIfam" id="TIGR00221">
    <property type="entry name" value="nagA"/>
    <property type="match status" value="1"/>
</dbReference>
<evidence type="ECO:0000259" key="11">
    <source>
        <dbReference type="Pfam" id="PF01979"/>
    </source>
</evidence>
<comment type="similarity">
    <text evidence="1">Belongs to the metallo-dependent hydrolases superfamily. NagA family.</text>
</comment>
<dbReference type="Proteomes" id="UP000034841">
    <property type="component" value="Unassembled WGS sequence"/>
</dbReference>
<dbReference type="FunFam" id="3.20.20.140:FF:000065">
    <property type="entry name" value="N-acetylglucosamine-6-phosphate deacetylase"/>
    <property type="match status" value="1"/>
</dbReference>
<feature type="binding site" evidence="10">
    <location>
        <position position="153"/>
    </location>
    <ligand>
        <name>Zn(2+)</name>
        <dbReference type="ChEBI" id="CHEBI:29105"/>
    </ligand>
</feature>
<comment type="catalytic activity">
    <reaction evidence="7">
        <text>N-acetyl-D-glucosamine 6-phosphate + H2O = D-glucosamine 6-phosphate + acetate</text>
        <dbReference type="Rhea" id="RHEA:22936"/>
        <dbReference type="ChEBI" id="CHEBI:15377"/>
        <dbReference type="ChEBI" id="CHEBI:30089"/>
        <dbReference type="ChEBI" id="CHEBI:57513"/>
        <dbReference type="ChEBI" id="CHEBI:58725"/>
        <dbReference type="EC" id="3.5.1.25"/>
    </reaction>
</comment>
<dbReference type="PANTHER" id="PTHR11113">
    <property type="entry name" value="N-ACETYLGLUCOSAMINE-6-PHOSPHATE DEACETYLASE"/>
    <property type="match status" value="1"/>
</dbReference>
<feature type="domain" description="Amidohydrolase-related" evidence="11">
    <location>
        <begin position="66"/>
        <end position="429"/>
    </location>
</feature>
<dbReference type="PANTHER" id="PTHR11113:SF14">
    <property type="entry name" value="N-ACETYLGLUCOSAMINE-6-PHOSPHATE DEACETYLASE"/>
    <property type="match status" value="1"/>
</dbReference>
<feature type="binding site" evidence="10">
    <location>
        <position position="259"/>
    </location>
    <ligand>
        <name>Zn(2+)</name>
        <dbReference type="ChEBI" id="CHEBI:29105"/>
    </ligand>
</feature>
<dbReference type="OrthoDB" id="10264777at2759"/>
<dbReference type="SUPFAM" id="SSF51338">
    <property type="entry name" value="Composite domain of metallo-dependent hydrolases"/>
    <property type="match status" value="1"/>
</dbReference>
<dbReference type="GO" id="GO:0008448">
    <property type="term" value="F:N-acetylglucosamine-6-phosphate deacetylase activity"/>
    <property type="evidence" value="ECO:0007669"/>
    <property type="project" value="UniProtKB-EC"/>
</dbReference>
<evidence type="ECO:0000256" key="4">
    <source>
        <dbReference type="ARBA" id="ARBA00022723"/>
    </source>
</evidence>
<evidence type="ECO:0000256" key="2">
    <source>
        <dbReference type="ARBA" id="ARBA00011899"/>
    </source>
</evidence>
<evidence type="ECO:0000313" key="12">
    <source>
        <dbReference type="EMBL" id="KKF94123.1"/>
    </source>
</evidence>
<evidence type="ECO:0000256" key="5">
    <source>
        <dbReference type="ARBA" id="ARBA00022801"/>
    </source>
</evidence>
<organism evidence="12 13">
    <name type="scientific">Ceratocystis fimbriata f. sp. platani</name>
    <dbReference type="NCBI Taxonomy" id="88771"/>
    <lineage>
        <taxon>Eukaryota</taxon>
        <taxon>Fungi</taxon>
        <taxon>Dikarya</taxon>
        <taxon>Ascomycota</taxon>
        <taxon>Pezizomycotina</taxon>
        <taxon>Sordariomycetes</taxon>
        <taxon>Hypocreomycetidae</taxon>
        <taxon>Microascales</taxon>
        <taxon>Ceratocystidaceae</taxon>
        <taxon>Ceratocystis</taxon>
    </lineage>
</organism>
<dbReference type="GO" id="GO:0006046">
    <property type="term" value="P:N-acetylglucosamine catabolic process"/>
    <property type="evidence" value="ECO:0007669"/>
    <property type="project" value="TreeGrafter"/>
</dbReference>
<feature type="active site" description="Proton donor/acceptor" evidence="8">
    <location>
        <position position="319"/>
    </location>
</feature>
<evidence type="ECO:0000313" key="13">
    <source>
        <dbReference type="Proteomes" id="UP000034841"/>
    </source>
</evidence>
<feature type="binding site" evidence="9">
    <location>
        <begin position="357"/>
        <end position="359"/>
    </location>
    <ligand>
        <name>substrate</name>
    </ligand>
</feature>
<dbReference type="SUPFAM" id="SSF51556">
    <property type="entry name" value="Metallo-dependent hydrolases"/>
    <property type="match status" value="1"/>
</dbReference>
<evidence type="ECO:0000256" key="8">
    <source>
        <dbReference type="PIRSR" id="PIRSR038994-1"/>
    </source>
</evidence>
<gene>
    <name evidence="12" type="primary">amdhd2</name>
    <name evidence="12" type="ORF">CFO_g3535</name>
</gene>
<reference evidence="12 13" key="1">
    <citation type="submission" date="2015-04" db="EMBL/GenBank/DDBJ databases">
        <title>Genome sequence of Ceratocystis platani, a major pathogen of plane trees.</title>
        <authorList>
            <person name="Belbahri L."/>
        </authorList>
    </citation>
    <scope>NUCLEOTIDE SEQUENCE [LARGE SCALE GENOMIC DNA]</scope>
    <source>
        <strain evidence="12 13">CFO</strain>
    </source>
</reference>
<evidence type="ECO:0000256" key="6">
    <source>
        <dbReference type="ARBA" id="ARBA00023277"/>
    </source>
</evidence>
<dbReference type="InterPro" id="IPR032466">
    <property type="entry name" value="Metal_Hydrolase"/>
</dbReference>
<name>A0A0F8BNL1_CERFI</name>
<feature type="binding site" evidence="9">
    <location>
        <position position="164"/>
    </location>
    <ligand>
        <name>substrate</name>
    </ligand>
</feature>
<dbReference type="InterPro" id="IPR003764">
    <property type="entry name" value="GlcNAc_6-P_deAcase"/>
</dbReference>
<evidence type="ECO:0000256" key="7">
    <source>
        <dbReference type="ARBA" id="ARBA00047647"/>
    </source>
</evidence>
<comment type="caution">
    <text evidence="12">The sequence shown here is derived from an EMBL/GenBank/DDBJ whole genome shotgun (WGS) entry which is preliminary data.</text>
</comment>
<accession>A0A0F8BNL1</accession>
<feature type="binding site" evidence="10">
    <location>
        <position position="238"/>
    </location>
    <ligand>
        <name>Zn(2+)</name>
        <dbReference type="ChEBI" id="CHEBI:29105"/>
    </ligand>
</feature>
<evidence type="ECO:0000256" key="9">
    <source>
        <dbReference type="PIRSR" id="PIRSR038994-2"/>
    </source>
</evidence>